<gene>
    <name evidence="1" type="ORF">UFOVP359_11</name>
</gene>
<organism evidence="1">
    <name type="scientific">uncultured Caudovirales phage</name>
    <dbReference type="NCBI Taxonomy" id="2100421"/>
    <lineage>
        <taxon>Viruses</taxon>
        <taxon>Duplodnaviria</taxon>
        <taxon>Heunggongvirae</taxon>
        <taxon>Uroviricota</taxon>
        <taxon>Caudoviricetes</taxon>
        <taxon>Peduoviridae</taxon>
        <taxon>Maltschvirus</taxon>
        <taxon>Maltschvirus maltsch</taxon>
    </lineage>
</organism>
<accession>A0A6J7WY66</accession>
<reference evidence="1" key="1">
    <citation type="submission" date="2020-05" db="EMBL/GenBank/DDBJ databases">
        <authorList>
            <person name="Chiriac C."/>
            <person name="Salcher M."/>
            <person name="Ghai R."/>
            <person name="Kavagutti S V."/>
        </authorList>
    </citation>
    <scope>NUCLEOTIDE SEQUENCE</scope>
</reference>
<proteinExistence type="predicted"/>
<protein>
    <submittedName>
        <fullName evidence="1">Uncharacterized protein</fullName>
    </submittedName>
</protein>
<evidence type="ECO:0000313" key="1">
    <source>
        <dbReference type="EMBL" id="CAB5221672.1"/>
    </source>
</evidence>
<name>A0A6J7WY66_9CAUD</name>
<sequence length="51" mass="6001">MGMEVKVMCANCDTNIVNEVMEALDPIFESFGEQEVLDIIHDYYHNRHRDK</sequence>
<dbReference type="EMBL" id="LR798295">
    <property type="protein sequence ID" value="CAB5221672.1"/>
    <property type="molecule type" value="Genomic_DNA"/>
</dbReference>